<accession>A0ABV2JC20</accession>
<protein>
    <submittedName>
        <fullName evidence="1">Uncharacterized protein</fullName>
    </submittedName>
</protein>
<organism evidence="1 2">
    <name type="scientific">Peptoniphilus olsenii</name>
    <dbReference type="NCBI Taxonomy" id="411570"/>
    <lineage>
        <taxon>Bacteria</taxon>
        <taxon>Bacillati</taxon>
        <taxon>Bacillota</taxon>
        <taxon>Tissierellia</taxon>
        <taxon>Tissierellales</taxon>
        <taxon>Peptoniphilaceae</taxon>
        <taxon>Peptoniphilus</taxon>
    </lineage>
</organism>
<dbReference type="RefSeq" id="WP_354369200.1">
    <property type="nucleotide sequence ID" value="NZ_JBEPMA010000016.1"/>
</dbReference>
<dbReference type="Proteomes" id="UP001549162">
    <property type="component" value="Unassembled WGS sequence"/>
</dbReference>
<evidence type="ECO:0000313" key="2">
    <source>
        <dbReference type="Proteomes" id="UP001549162"/>
    </source>
</evidence>
<keyword evidence="2" id="KW-1185">Reference proteome</keyword>
<proteinExistence type="predicted"/>
<gene>
    <name evidence="1" type="ORF">ABID14_001773</name>
</gene>
<comment type="caution">
    <text evidence="1">The sequence shown here is derived from an EMBL/GenBank/DDBJ whole genome shotgun (WGS) entry which is preliminary data.</text>
</comment>
<evidence type="ECO:0000313" key="1">
    <source>
        <dbReference type="EMBL" id="MET3618138.1"/>
    </source>
</evidence>
<dbReference type="EMBL" id="JBEPMA010000016">
    <property type="protein sequence ID" value="MET3618138.1"/>
    <property type="molecule type" value="Genomic_DNA"/>
</dbReference>
<sequence length="362" mass="38869">MKVKNFEGLKEAIRKNESTIELENSISVPESLHLNKGQKILATKDDIFLSFINGDGIAIAGDNEVSNLAIQTAPNRRVIFIDSSEDDLGDIIFADARAFAEKPLKYGVSIYEGALTVYNFNPKEGSLITLDAQNIKIGRKKAPVIGSGILISGFNDEVGKVEINKLSTSDIYSNGMIPTGQPDLITGGIFISYGAHANEIISEGSVTTYGTNDMVLDVWVTVDKWKVEGKITSFGPSVIGFVNFGTVKSFVAKESIKTFGLGARGFNQYDGTIEDAFFEEIITEGDGSIGMQFSRPVGKIKIGKNISTKGSTGKTLVKGEIKELAADGISVLKDAVIDELVIGGDIVTHGDEVVSYHIDNGK</sequence>
<name>A0ABV2JC20_9FIRM</name>
<reference evidence="1 2" key="1">
    <citation type="submission" date="2024-06" db="EMBL/GenBank/DDBJ databases">
        <title>Genomic Encyclopedia of Type Strains, Phase IV (KMG-IV): sequencing the most valuable type-strain genomes for metagenomic binning, comparative biology and taxonomic classification.</title>
        <authorList>
            <person name="Goeker M."/>
        </authorList>
    </citation>
    <scope>NUCLEOTIDE SEQUENCE [LARGE SCALE GENOMIC DNA]</scope>
    <source>
        <strain evidence="1 2">DSM 21460</strain>
    </source>
</reference>